<comment type="caution">
    <text evidence="2">The sequence shown here is derived from an EMBL/GenBank/DDBJ whole genome shotgun (WGS) entry which is preliminary data.</text>
</comment>
<accession>A0ABD1Y032</accession>
<feature type="compositionally biased region" description="Basic residues" evidence="1">
    <location>
        <begin position="28"/>
        <end position="41"/>
    </location>
</feature>
<evidence type="ECO:0000313" key="2">
    <source>
        <dbReference type="EMBL" id="KAL2614253.1"/>
    </source>
</evidence>
<keyword evidence="3" id="KW-1185">Reference proteome</keyword>
<dbReference type="EMBL" id="JBHFFA010000007">
    <property type="protein sequence ID" value="KAL2614253.1"/>
    <property type="molecule type" value="Genomic_DNA"/>
</dbReference>
<dbReference type="AlphaFoldDB" id="A0ABD1Y032"/>
<feature type="region of interest" description="Disordered" evidence="1">
    <location>
        <begin position="1"/>
        <end position="44"/>
    </location>
</feature>
<reference evidence="2 3" key="1">
    <citation type="submission" date="2024-09" db="EMBL/GenBank/DDBJ databases">
        <title>Chromosome-scale assembly of Riccia fluitans.</title>
        <authorList>
            <person name="Paukszto L."/>
            <person name="Sawicki J."/>
            <person name="Karawczyk K."/>
            <person name="Piernik-Szablinska J."/>
            <person name="Szczecinska M."/>
            <person name="Mazdziarz M."/>
        </authorList>
    </citation>
    <scope>NUCLEOTIDE SEQUENCE [LARGE SCALE GENOMIC DNA]</scope>
    <source>
        <strain evidence="2">Rf_01</strain>
        <tissue evidence="2">Aerial parts of the thallus</tissue>
    </source>
</reference>
<name>A0ABD1Y032_9MARC</name>
<evidence type="ECO:0000256" key="1">
    <source>
        <dbReference type="SAM" id="MobiDB-lite"/>
    </source>
</evidence>
<organism evidence="2 3">
    <name type="scientific">Riccia fluitans</name>
    <dbReference type="NCBI Taxonomy" id="41844"/>
    <lineage>
        <taxon>Eukaryota</taxon>
        <taxon>Viridiplantae</taxon>
        <taxon>Streptophyta</taxon>
        <taxon>Embryophyta</taxon>
        <taxon>Marchantiophyta</taxon>
        <taxon>Marchantiopsida</taxon>
        <taxon>Marchantiidae</taxon>
        <taxon>Marchantiales</taxon>
        <taxon>Ricciaceae</taxon>
        <taxon>Riccia</taxon>
    </lineage>
</organism>
<sequence>MGQNLVGVGEGPRITDNDQIMTETRPAGRGRKHPRGRKRTIRSINGPMLAELSSPRWTHAREFEGVRSVAPPSELATGGRGDRKRLNMKTSESYHIVDISIEVYMLLVSGEFRQ</sequence>
<proteinExistence type="predicted"/>
<protein>
    <submittedName>
        <fullName evidence="2">Uncharacterized protein</fullName>
    </submittedName>
</protein>
<gene>
    <name evidence="2" type="ORF">R1flu_025945</name>
</gene>
<dbReference type="Proteomes" id="UP001605036">
    <property type="component" value="Unassembled WGS sequence"/>
</dbReference>
<evidence type="ECO:0000313" key="3">
    <source>
        <dbReference type="Proteomes" id="UP001605036"/>
    </source>
</evidence>